<dbReference type="InterPro" id="IPR051265">
    <property type="entry name" value="HIBADH-related_NP60_sf"/>
</dbReference>
<sequence>MISAKNEAGGSSVMSTENTGRAQTAGERTSAGTTPENVAVLGLGDMGRALASALLAAGHRVTVWNRTAHKADALVAEGARRAASPAAAIAASEVVIVCILDYADIAPLLADDGAGAALEGRVVVNVTNGSPAEARVLAERVAGLGAHYLDGGVMAVPDIIGQPQAFVLYSGAEAAFAAHRGVLDAMARSVYLGADPGAAPLHDLALLTGMYGMFGGFLHAAALVRSAGGNVDAFTRDLLVPWLRAMADSQLLAMAAQVAAGDYGATGSHLAMQVAHDGIGDVSRAQGVSTELFGPLWELMKRRVADGHGHESLGSVVELLHAGAPPA</sequence>
<evidence type="ECO:0000313" key="7">
    <source>
        <dbReference type="Proteomes" id="UP001500994"/>
    </source>
</evidence>
<dbReference type="Proteomes" id="UP001500994">
    <property type="component" value="Unassembled WGS sequence"/>
</dbReference>
<evidence type="ECO:0000259" key="4">
    <source>
        <dbReference type="Pfam" id="PF03446"/>
    </source>
</evidence>
<evidence type="ECO:0000259" key="5">
    <source>
        <dbReference type="Pfam" id="PF21761"/>
    </source>
</evidence>
<dbReference type="PANTHER" id="PTHR43580:SF2">
    <property type="entry name" value="CYTOKINE-LIKE NUCLEAR FACTOR N-PAC"/>
    <property type="match status" value="1"/>
</dbReference>
<dbReference type="Gene3D" id="1.10.1040.10">
    <property type="entry name" value="N-(1-d-carboxylethyl)-l-norvaline Dehydrogenase, domain 2"/>
    <property type="match status" value="1"/>
</dbReference>
<reference evidence="7" key="1">
    <citation type="journal article" date="2019" name="Int. J. Syst. Evol. Microbiol.">
        <title>The Global Catalogue of Microorganisms (GCM) 10K type strain sequencing project: providing services to taxonomists for standard genome sequencing and annotation.</title>
        <authorList>
            <consortium name="The Broad Institute Genomics Platform"/>
            <consortium name="The Broad Institute Genome Sequencing Center for Infectious Disease"/>
            <person name="Wu L."/>
            <person name="Ma J."/>
        </authorList>
    </citation>
    <scope>NUCLEOTIDE SEQUENCE [LARGE SCALE GENOMIC DNA]</scope>
    <source>
        <strain evidence="7">JCM 16374</strain>
    </source>
</reference>
<dbReference type="Gene3D" id="3.40.50.720">
    <property type="entry name" value="NAD(P)-binding Rossmann-like Domain"/>
    <property type="match status" value="1"/>
</dbReference>
<dbReference type="InterPro" id="IPR015815">
    <property type="entry name" value="HIBADH-related"/>
</dbReference>
<keyword evidence="7" id="KW-1185">Reference proteome</keyword>
<evidence type="ECO:0000313" key="6">
    <source>
        <dbReference type="EMBL" id="GAA2683654.1"/>
    </source>
</evidence>
<comment type="caution">
    <text evidence="6">The sequence shown here is derived from an EMBL/GenBank/DDBJ whole genome shotgun (WGS) entry which is preliminary data.</text>
</comment>
<feature type="domain" description="6-phosphogluconate dehydrogenase NADP-binding" evidence="4">
    <location>
        <begin position="37"/>
        <end position="191"/>
    </location>
</feature>
<gene>
    <name evidence="6" type="ORF">GCM10009864_65770</name>
</gene>
<dbReference type="EMBL" id="BAAARK010000032">
    <property type="protein sequence ID" value="GAA2683654.1"/>
    <property type="molecule type" value="Genomic_DNA"/>
</dbReference>
<feature type="domain" description="NADPH-dependent reductive aminase-like C-terminal" evidence="5">
    <location>
        <begin position="195"/>
        <end position="321"/>
    </location>
</feature>
<evidence type="ECO:0000256" key="2">
    <source>
        <dbReference type="ARBA" id="ARBA00023002"/>
    </source>
</evidence>
<dbReference type="InterPro" id="IPR006115">
    <property type="entry name" value="6PGDH_NADP-bd"/>
</dbReference>
<comment type="similarity">
    <text evidence="1">Belongs to the HIBADH-related family.</text>
</comment>
<dbReference type="InterPro" id="IPR036291">
    <property type="entry name" value="NAD(P)-bd_dom_sf"/>
</dbReference>
<accession>A0ABP6F5S9</accession>
<keyword evidence="2" id="KW-0560">Oxidoreductase</keyword>
<organism evidence="6 7">
    <name type="scientific">Streptomyces lunalinharesii</name>
    <dbReference type="NCBI Taxonomy" id="333384"/>
    <lineage>
        <taxon>Bacteria</taxon>
        <taxon>Bacillati</taxon>
        <taxon>Actinomycetota</taxon>
        <taxon>Actinomycetes</taxon>
        <taxon>Kitasatosporales</taxon>
        <taxon>Streptomycetaceae</taxon>
        <taxon>Streptomyces</taxon>
    </lineage>
</organism>
<dbReference type="SUPFAM" id="SSF51735">
    <property type="entry name" value="NAD(P)-binding Rossmann-fold domains"/>
    <property type="match status" value="1"/>
</dbReference>
<evidence type="ECO:0000256" key="3">
    <source>
        <dbReference type="SAM" id="MobiDB-lite"/>
    </source>
</evidence>
<evidence type="ECO:0000256" key="1">
    <source>
        <dbReference type="ARBA" id="ARBA00009080"/>
    </source>
</evidence>
<dbReference type="PANTHER" id="PTHR43580">
    <property type="entry name" value="OXIDOREDUCTASE GLYR1-RELATED"/>
    <property type="match status" value="1"/>
</dbReference>
<dbReference type="Pfam" id="PF03446">
    <property type="entry name" value="NAD_binding_2"/>
    <property type="match status" value="1"/>
</dbReference>
<name>A0ABP6F5S9_9ACTN</name>
<feature type="compositionally biased region" description="Polar residues" evidence="3">
    <location>
        <begin position="12"/>
        <end position="33"/>
    </location>
</feature>
<dbReference type="Pfam" id="PF21761">
    <property type="entry name" value="RedAm-like_C"/>
    <property type="match status" value="1"/>
</dbReference>
<dbReference type="InterPro" id="IPR013328">
    <property type="entry name" value="6PGD_dom2"/>
</dbReference>
<dbReference type="InterPro" id="IPR048666">
    <property type="entry name" value="RedAm-like_C"/>
</dbReference>
<feature type="region of interest" description="Disordered" evidence="3">
    <location>
        <begin position="1"/>
        <end position="33"/>
    </location>
</feature>
<dbReference type="PIRSF" id="PIRSF000103">
    <property type="entry name" value="HIBADH"/>
    <property type="match status" value="1"/>
</dbReference>
<protein>
    <submittedName>
        <fullName evidence="6">NAD(P)-dependent oxidoreductase</fullName>
    </submittedName>
</protein>
<proteinExistence type="inferred from homology"/>